<proteinExistence type="predicted"/>
<dbReference type="Proteomes" id="UP001589810">
    <property type="component" value="Unassembled WGS sequence"/>
</dbReference>
<evidence type="ECO:0000313" key="2">
    <source>
        <dbReference type="Proteomes" id="UP001589810"/>
    </source>
</evidence>
<dbReference type="RefSeq" id="WP_273939240.1">
    <property type="nucleotide sequence ID" value="NZ_CP097263.1"/>
</dbReference>
<comment type="caution">
    <text evidence="1">The sequence shown here is derived from an EMBL/GenBank/DDBJ whole genome shotgun (WGS) entry which is preliminary data.</text>
</comment>
<organism evidence="1 2">
    <name type="scientific">Kutzneria chonburiensis</name>
    <dbReference type="NCBI Taxonomy" id="1483604"/>
    <lineage>
        <taxon>Bacteria</taxon>
        <taxon>Bacillati</taxon>
        <taxon>Actinomycetota</taxon>
        <taxon>Actinomycetes</taxon>
        <taxon>Pseudonocardiales</taxon>
        <taxon>Pseudonocardiaceae</taxon>
        <taxon>Kutzneria</taxon>
    </lineage>
</organism>
<keyword evidence="2" id="KW-1185">Reference proteome</keyword>
<dbReference type="EMBL" id="JBHLUD010000001">
    <property type="protein sequence ID" value="MFC0540457.1"/>
    <property type="molecule type" value="Genomic_DNA"/>
</dbReference>
<sequence length="68" mass="7629">MTAAGRAEQQQRADRALVHFHFAMAFLSAGDVSGADDYLKDVRQRDGQEMYQSVMDMIAAHTNTPIER</sequence>
<protein>
    <recommendedName>
        <fullName evidence="3">Tetratricopeptide repeat protein</fullName>
    </recommendedName>
</protein>
<reference evidence="1 2" key="1">
    <citation type="submission" date="2024-09" db="EMBL/GenBank/DDBJ databases">
        <authorList>
            <person name="Sun Q."/>
            <person name="Mori K."/>
        </authorList>
    </citation>
    <scope>NUCLEOTIDE SEQUENCE [LARGE SCALE GENOMIC DNA]</scope>
    <source>
        <strain evidence="1 2">TBRC 1432</strain>
    </source>
</reference>
<name>A0ABV6MJV1_9PSEU</name>
<gene>
    <name evidence="1" type="ORF">ACFFH7_03140</name>
</gene>
<evidence type="ECO:0000313" key="1">
    <source>
        <dbReference type="EMBL" id="MFC0540457.1"/>
    </source>
</evidence>
<accession>A0ABV6MJV1</accession>
<evidence type="ECO:0008006" key="3">
    <source>
        <dbReference type="Google" id="ProtNLM"/>
    </source>
</evidence>